<evidence type="ECO:0000256" key="1">
    <source>
        <dbReference type="SAM" id="MobiDB-lite"/>
    </source>
</evidence>
<dbReference type="Gene3D" id="3.40.50.10320">
    <property type="entry name" value="LmbE-like"/>
    <property type="match status" value="1"/>
</dbReference>
<dbReference type="EMBL" id="FONR01000001">
    <property type="protein sequence ID" value="SFE32231.1"/>
    <property type="molecule type" value="Genomic_DNA"/>
</dbReference>
<accession>A0A1I1ZKK4</accession>
<protein>
    <submittedName>
        <fullName evidence="2">Uncharacterized protein</fullName>
    </submittedName>
</protein>
<dbReference type="RefSeq" id="WP_075025495.1">
    <property type="nucleotide sequence ID" value="NZ_FONR01000001.1"/>
</dbReference>
<dbReference type="AlphaFoldDB" id="A0A1I1ZKK4"/>
<evidence type="ECO:0000313" key="3">
    <source>
        <dbReference type="Proteomes" id="UP000181942"/>
    </source>
</evidence>
<dbReference type="Proteomes" id="UP000181942">
    <property type="component" value="Unassembled WGS sequence"/>
</dbReference>
<dbReference type="SUPFAM" id="SSF102588">
    <property type="entry name" value="LmbE-like"/>
    <property type="match status" value="1"/>
</dbReference>
<proteinExistence type="predicted"/>
<sequence length="181" mass="19172">MSCTAADPTDAALGKVGRRRKGPCHDRTAAPAADDPDHVRTHELTVAAFERIKRSGGFPGEEGGRQPRSLPKLYYIAVSLSSLKAVRALAEAALGPDAWIPPLGLAVDDDTVTGAVDVSDFWPHKLRALAAHAGQADAAAPLKLYSLSGDVGRVEAYVRAHPPWTGGTRESDLFEGVRETP</sequence>
<name>A0A1I1ZKK4_9ACTN</name>
<gene>
    <name evidence="2" type="ORF">SAMN02787118_101323</name>
</gene>
<dbReference type="InterPro" id="IPR024078">
    <property type="entry name" value="LmbE-like_dom_sf"/>
</dbReference>
<organism evidence="2 3">
    <name type="scientific">Streptomyces mirabilis</name>
    <dbReference type="NCBI Taxonomy" id="68239"/>
    <lineage>
        <taxon>Bacteria</taxon>
        <taxon>Bacillati</taxon>
        <taxon>Actinomycetota</taxon>
        <taxon>Actinomycetes</taxon>
        <taxon>Kitasatosporales</taxon>
        <taxon>Streptomycetaceae</taxon>
        <taxon>Streptomyces</taxon>
    </lineage>
</organism>
<reference evidence="2 3" key="1">
    <citation type="submission" date="2016-10" db="EMBL/GenBank/DDBJ databases">
        <authorList>
            <person name="de Groot N.N."/>
        </authorList>
    </citation>
    <scope>NUCLEOTIDE SEQUENCE [LARGE SCALE GENOMIC DNA]</scope>
    <source>
        <strain evidence="2 3">OK461</strain>
    </source>
</reference>
<evidence type="ECO:0000313" key="2">
    <source>
        <dbReference type="EMBL" id="SFE32231.1"/>
    </source>
</evidence>
<feature type="region of interest" description="Disordered" evidence="1">
    <location>
        <begin position="1"/>
        <end position="40"/>
    </location>
</feature>